<dbReference type="InterPro" id="IPR039331">
    <property type="entry name" value="PAPs-like"/>
</dbReference>
<dbReference type="GO" id="GO:0046872">
    <property type="term" value="F:metal ion binding"/>
    <property type="evidence" value="ECO:0007669"/>
    <property type="project" value="InterPro"/>
</dbReference>
<dbReference type="Gene3D" id="3.60.21.10">
    <property type="match status" value="1"/>
</dbReference>
<dbReference type="PANTHER" id="PTHR22953">
    <property type="entry name" value="ACID PHOSPHATASE RELATED"/>
    <property type="match status" value="1"/>
</dbReference>
<dbReference type="KEGG" id="uam:UABAM_00129"/>
<gene>
    <name evidence="3" type="ORF">UABAM_00129</name>
</gene>
<dbReference type="Proteomes" id="UP000326354">
    <property type="component" value="Chromosome"/>
</dbReference>
<accession>A0A5S9IHS2</accession>
<dbReference type="Pfam" id="PF00149">
    <property type="entry name" value="Metallophos"/>
    <property type="match status" value="1"/>
</dbReference>
<dbReference type="RefSeq" id="WP_151966056.1">
    <property type="nucleotide sequence ID" value="NZ_AP019860.1"/>
</dbReference>
<reference evidence="3 4" key="1">
    <citation type="submission" date="2019-08" db="EMBL/GenBank/DDBJ databases">
        <title>Complete genome sequence of Candidatus Uab amorphum.</title>
        <authorList>
            <person name="Shiratori T."/>
            <person name="Suzuki S."/>
            <person name="Kakizawa Y."/>
            <person name="Ishida K."/>
        </authorList>
    </citation>
    <scope>NUCLEOTIDE SEQUENCE [LARGE SCALE GENOMIC DNA]</scope>
    <source>
        <strain evidence="3 4">SRT547</strain>
    </source>
</reference>
<feature type="domain" description="Calcineurin-like phosphoesterase" evidence="2">
    <location>
        <begin position="139"/>
        <end position="323"/>
    </location>
</feature>
<dbReference type="CDD" id="cd00063">
    <property type="entry name" value="FN3"/>
    <property type="match status" value="1"/>
</dbReference>
<dbReference type="SUPFAM" id="SSF56300">
    <property type="entry name" value="Metallo-dependent phosphatases"/>
    <property type="match status" value="1"/>
</dbReference>
<sequence>MKKFAVVVVLFLCIHAENYTYLTWEQHDIHNHITVHFFSPNKRFPSLLVNYSSDKQQGTQPFVETGIPFIDNVYVRSTVGGSVTKVKNKYQYVYHTTLHNLRAGCEYTFRLHDHSKNFEGKTKKFRTPPLQKIRLIAGGDMGYADTEIVPILQQAAAKAPDVALIGGDIAYANGEKKNLPRWISWFKHWQDNMVSKEGHLIPMILAIGNHEVDRVLLWKQAPFYFGFFFQGGKPYFTRKIGKHATLIVLDTDHIYSYSSQRRWLKKQLQKYNNSTFKIAMYHVPLYPAHRDFDNSDSVTARQLWLPLFDQYNLDIGLEHHDHVFKRSKRLKNNRVVQQGGTIYLGDGSFGRRPRSVEKRYYIEKALQAKHFWFLEIDTNRIFIQAVDDNGKTLDQFTLDKKGENQ</sequence>
<dbReference type="SUPFAM" id="SSF49363">
    <property type="entry name" value="Purple acid phosphatase, N-terminal domain"/>
    <property type="match status" value="1"/>
</dbReference>
<protein>
    <submittedName>
        <fullName evidence="3">Phosphatase</fullName>
    </submittedName>
</protein>
<name>A0A5S9IHS2_UABAM</name>
<evidence type="ECO:0000256" key="1">
    <source>
        <dbReference type="ARBA" id="ARBA00022729"/>
    </source>
</evidence>
<dbReference type="InterPro" id="IPR003961">
    <property type="entry name" value="FN3_dom"/>
</dbReference>
<evidence type="ECO:0000313" key="3">
    <source>
        <dbReference type="EMBL" id="BBM81790.1"/>
    </source>
</evidence>
<dbReference type="EMBL" id="AP019860">
    <property type="protein sequence ID" value="BBM81790.1"/>
    <property type="molecule type" value="Genomic_DNA"/>
</dbReference>
<dbReference type="InterPro" id="IPR004843">
    <property type="entry name" value="Calcineurin-like_PHP"/>
</dbReference>
<dbReference type="OrthoDB" id="9804511at2"/>
<dbReference type="InterPro" id="IPR008963">
    <property type="entry name" value="Purple_acid_Pase-like_N"/>
</dbReference>
<dbReference type="InterPro" id="IPR029052">
    <property type="entry name" value="Metallo-depent_PP-like"/>
</dbReference>
<keyword evidence="1" id="KW-0732">Signal</keyword>
<proteinExistence type="predicted"/>
<keyword evidence="4" id="KW-1185">Reference proteome</keyword>
<dbReference type="GO" id="GO:0003993">
    <property type="term" value="F:acid phosphatase activity"/>
    <property type="evidence" value="ECO:0007669"/>
    <property type="project" value="InterPro"/>
</dbReference>
<organism evidence="3 4">
    <name type="scientific">Uabimicrobium amorphum</name>
    <dbReference type="NCBI Taxonomy" id="2596890"/>
    <lineage>
        <taxon>Bacteria</taxon>
        <taxon>Pseudomonadati</taxon>
        <taxon>Planctomycetota</taxon>
        <taxon>Candidatus Uabimicrobiia</taxon>
        <taxon>Candidatus Uabimicrobiales</taxon>
        <taxon>Candidatus Uabimicrobiaceae</taxon>
        <taxon>Candidatus Uabimicrobium</taxon>
    </lineage>
</organism>
<evidence type="ECO:0000313" key="4">
    <source>
        <dbReference type="Proteomes" id="UP000326354"/>
    </source>
</evidence>
<dbReference type="AlphaFoldDB" id="A0A5S9IHS2"/>
<evidence type="ECO:0000259" key="2">
    <source>
        <dbReference type="Pfam" id="PF00149"/>
    </source>
</evidence>
<dbReference type="PANTHER" id="PTHR22953:SF153">
    <property type="entry name" value="PURPLE ACID PHOSPHATASE"/>
    <property type="match status" value="1"/>
</dbReference>